<reference evidence="2 3" key="1">
    <citation type="journal article" date="2012" name="New Phytol.">
        <title>Insight into trade-off between wood decay and parasitism from the genome of a fungal forest pathogen.</title>
        <authorList>
            <person name="Olson A."/>
            <person name="Aerts A."/>
            <person name="Asiegbu F."/>
            <person name="Belbahri L."/>
            <person name="Bouzid O."/>
            <person name="Broberg A."/>
            <person name="Canback B."/>
            <person name="Coutinho P.M."/>
            <person name="Cullen D."/>
            <person name="Dalman K."/>
            <person name="Deflorio G."/>
            <person name="van Diepen L.T."/>
            <person name="Dunand C."/>
            <person name="Duplessis S."/>
            <person name="Durling M."/>
            <person name="Gonthier P."/>
            <person name="Grimwood J."/>
            <person name="Fossdal C.G."/>
            <person name="Hansson D."/>
            <person name="Henrissat B."/>
            <person name="Hietala A."/>
            <person name="Himmelstrand K."/>
            <person name="Hoffmeister D."/>
            <person name="Hogberg N."/>
            <person name="James T.Y."/>
            <person name="Karlsson M."/>
            <person name="Kohler A."/>
            <person name="Kues U."/>
            <person name="Lee Y.H."/>
            <person name="Lin Y.C."/>
            <person name="Lind M."/>
            <person name="Lindquist E."/>
            <person name="Lombard V."/>
            <person name="Lucas S."/>
            <person name="Lunden K."/>
            <person name="Morin E."/>
            <person name="Murat C."/>
            <person name="Park J."/>
            <person name="Raffaello T."/>
            <person name="Rouze P."/>
            <person name="Salamov A."/>
            <person name="Schmutz J."/>
            <person name="Solheim H."/>
            <person name="Stahlberg J."/>
            <person name="Velez H."/>
            <person name="de Vries R.P."/>
            <person name="Wiebenga A."/>
            <person name="Woodward S."/>
            <person name="Yakovlev I."/>
            <person name="Garbelotto M."/>
            <person name="Martin F."/>
            <person name="Grigoriev I.V."/>
            <person name="Stenlid J."/>
        </authorList>
    </citation>
    <scope>NUCLEOTIDE SEQUENCE [LARGE SCALE GENOMIC DNA]</scope>
    <source>
        <strain evidence="2 3">TC 32-1</strain>
    </source>
</reference>
<proteinExistence type="predicted"/>
<evidence type="ECO:0000259" key="1">
    <source>
        <dbReference type="Pfam" id="PF05205"/>
    </source>
</evidence>
<dbReference type="Pfam" id="PF05205">
    <property type="entry name" value="COMPASS-Shg1"/>
    <property type="match status" value="1"/>
</dbReference>
<name>W4KHB9_HETIT</name>
<dbReference type="GeneID" id="20677494"/>
<dbReference type="RefSeq" id="XP_009543208.1">
    <property type="nucleotide sequence ID" value="XM_009544913.1"/>
</dbReference>
<dbReference type="KEGG" id="hir:HETIRDRAFT_47313"/>
<evidence type="ECO:0000313" key="3">
    <source>
        <dbReference type="Proteomes" id="UP000030671"/>
    </source>
</evidence>
<dbReference type="Proteomes" id="UP000030671">
    <property type="component" value="Unassembled WGS sequence"/>
</dbReference>
<dbReference type="InterPro" id="IPR055264">
    <property type="entry name" value="BOD1/SHG1_dom"/>
</dbReference>
<protein>
    <recommendedName>
        <fullName evidence="1">BOD1/SHG1 domain-containing protein</fullName>
    </recommendedName>
</protein>
<dbReference type="HOGENOM" id="CLU_143634_0_0_1"/>
<dbReference type="OrthoDB" id="5579731at2759"/>
<sequence>DRFKKSGEFDRLRRELLTHFQQSDGMGPFMARVEDVAQKRLDSDSKLHYMSPEVVHRELLQELDRYPIIERALAELQIFSDPAFAADIQQSVQRILKQDRGKEINSQPFMSFLLTR</sequence>
<evidence type="ECO:0000313" key="2">
    <source>
        <dbReference type="EMBL" id="ETW84446.1"/>
    </source>
</evidence>
<dbReference type="eggNOG" id="ENOG502SG6J">
    <property type="taxonomic scope" value="Eukaryota"/>
</dbReference>
<accession>W4KHB9</accession>
<gene>
    <name evidence="2" type="ORF">HETIRDRAFT_47313</name>
</gene>
<dbReference type="EMBL" id="KI925456">
    <property type="protein sequence ID" value="ETW84446.1"/>
    <property type="molecule type" value="Genomic_DNA"/>
</dbReference>
<keyword evidence="3" id="KW-1185">Reference proteome</keyword>
<organism evidence="2 3">
    <name type="scientific">Heterobasidion irregulare (strain TC 32-1)</name>
    <dbReference type="NCBI Taxonomy" id="747525"/>
    <lineage>
        <taxon>Eukaryota</taxon>
        <taxon>Fungi</taxon>
        <taxon>Dikarya</taxon>
        <taxon>Basidiomycota</taxon>
        <taxon>Agaricomycotina</taxon>
        <taxon>Agaricomycetes</taxon>
        <taxon>Russulales</taxon>
        <taxon>Bondarzewiaceae</taxon>
        <taxon>Heterobasidion</taxon>
        <taxon>Heterobasidion annosum species complex</taxon>
    </lineage>
</organism>
<feature type="domain" description="BOD1/SHG1" evidence="1">
    <location>
        <begin position="2"/>
        <end position="98"/>
    </location>
</feature>
<dbReference type="AlphaFoldDB" id="W4KHB9"/>
<feature type="non-terminal residue" evidence="2">
    <location>
        <position position="1"/>
    </location>
</feature>
<dbReference type="InParanoid" id="W4KHB9"/>